<sequence length="1194" mass="134140">MQEPQRIHRDAGGYPAAAAETDPLLAHPPPPRSPAEIEDEEIEDEEIEAASAACCRICLESETEPGDELISPCMCKGTQQFVHRYCLDHWRSVKEGTAFSHCTTCKAQFHLRVECLEDNLCRKMMFRLFVARDVFLVFLAVQTVIAAIGGMAYLLDKDGQFRNSFSDGWEHILSNHPVPFYYCVGVVVFFVMVGFIGLIVQCSSFNTNDPCLAGCRNCCYGWGILDFPASIEACLALAVIFVIVFAILGVAYGFFAATVAVQRILQRHYHILTKRELTKEYVVEDLRGCYTPPKMDPEQEQRLRTLQLMPEDPLARDEATTPGRPTPLPHHHHDAGAELVSGDSHHSAVRASNDSLRRGGGRGPPPSLYGYAPPQPPPALYGAVPYNYGHPQQPGPPYGAVPYNYGPPPPQPQDPQYGYATPNPYVQGHPQPYWRGPTNAGFRPPYAGFRPGAPQQSPRLAEYRRRWRFTQHRPPRQAERFKVLSYNILADYLAQEHQFLYERIPSFIMDWNWRKEKLVFEFGLWSPDILCLQEVDKFTDLEQEMATRGYNGIWKMRTGNATDGCAIFWRTARFQLRYQEDIEFNKIDLRDNVAQICVLEAKQIMVCNTHVLYNPKRGDIKLGQVRTLLDRVYALSKTWNDAPVIICGDFNSTPKAIFSTLPFYIKDSYLVHCISWTFYYMLTCNKLNLSGLVKSNISGQQTSTAQGLYTGPNTARFYPPFHTTNSKEGSISYPNDHKPQPEARNVTENSRLSGREPTLTDTASDSFLNPESSTNPHEQELMGCVKGPTKEAYTSDAEAHTNTTNGEETSVVNNSSEGYGVIKKSSVEETNVTNFSSASTTVNDETLQSDSSEIVDRSQLLPSYESSESKDSWEELAGGSNNSSNTLANFPGHVISGKATCDFERNNVQSDTLFDISKVRPDEKEQDSEPLSTQNNCMRSESKSNCFSDPLKFADTLHQMSNLRLEEENNTEPTQLTSPLEPLQHTDCAFSDTCDVQCTPEVINRLSKSHSCSNELGNCSCAFEDDGASNEVLCSDVNADPSIFKEFSGVNEFLLEDEDQLQTTSDGSPSAQQVITSDKRYYDYDPYRWTPDEIKAATGNEDCTFVEHNLKVRSVYTDVEDFEGTKDANKEPLVTSYNRKFMGTVDYIWASEDLQTVQVLDTFPKEILKQTIGFPTKKWGSDHIALVCELAFTK</sequence>
<keyword evidence="5" id="KW-0472">Membrane</keyword>
<feature type="domain" description="RING-CH-type" evidence="6">
    <location>
        <begin position="47"/>
        <end position="112"/>
    </location>
</feature>
<dbReference type="PANTHER" id="PTHR46347">
    <property type="entry name" value="RING/FYVE/PHD ZINC FINGER SUPERFAMILY PROTEIN"/>
    <property type="match status" value="1"/>
</dbReference>
<reference evidence="7" key="2">
    <citation type="submission" date="2008-12" db="EMBL/GenBank/DDBJ databases">
        <title>Improved gene annotation of the rice (Oryza sativa) genomes.</title>
        <authorList>
            <person name="Wang J."/>
            <person name="Li R."/>
            <person name="Fan W."/>
            <person name="Huang Q."/>
            <person name="Zhang J."/>
            <person name="Zhou Y."/>
            <person name="Hu Y."/>
            <person name="Zi S."/>
            <person name="Li J."/>
            <person name="Ni P."/>
            <person name="Zheng H."/>
            <person name="Zhang Y."/>
            <person name="Zhao M."/>
            <person name="Hao Q."/>
            <person name="McDermott J."/>
            <person name="Samudrala R."/>
            <person name="Kristiansen K."/>
            <person name="Wong G.K.-S."/>
        </authorList>
    </citation>
    <scope>NUCLEOTIDE SEQUENCE</scope>
</reference>
<dbReference type="Proteomes" id="UP000007752">
    <property type="component" value="Chromosome 1"/>
</dbReference>
<dbReference type="SMART" id="SM00744">
    <property type="entry name" value="RINGv"/>
    <property type="match status" value="1"/>
</dbReference>
<feature type="compositionally biased region" description="Polar residues" evidence="4">
    <location>
        <begin position="929"/>
        <end position="943"/>
    </location>
</feature>
<keyword evidence="2" id="KW-0863">Zinc-finger</keyword>
<dbReference type="PROSITE" id="PS51292">
    <property type="entry name" value="ZF_RING_CH"/>
    <property type="match status" value="1"/>
</dbReference>
<dbReference type="CDD" id="cd16495">
    <property type="entry name" value="RING_CH-C4HC3_MARCH"/>
    <property type="match status" value="1"/>
</dbReference>
<feature type="compositionally biased region" description="Basic and acidic residues" evidence="4">
    <location>
        <begin position="1"/>
        <end position="11"/>
    </location>
</feature>
<dbReference type="GO" id="GO:0003824">
    <property type="term" value="F:catalytic activity"/>
    <property type="evidence" value="ECO:0007669"/>
    <property type="project" value="InterPro"/>
</dbReference>
<dbReference type="InterPro" id="IPR011016">
    <property type="entry name" value="Znf_RING-CH"/>
</dbReference>
<dbReference type="Gene3D" id="3.30.40.10">
    <property type="entry name" value="Zinc/RING finger domain, C3HC4 (zinc finger)"/>
    <property type="match status" value="1"/>
</dbReference>
<protein>
    <recommendedName>
        <fullName evidence="6">RING-CH-type domain-containing protein</fullName>
    </recommendedName>
</protein>
<feature type="region of interest" description="Disordered" evidence="4">
    <location>
        <begin position="719"/>
        <end position="817"/>
    </location>
</feature>
<dbReference type="AlphaFoldDB" id="B9EY09"/>
<gene>
    <name evidence="7" type="ORF">OsJ_02572</name>
</gene>
<feature type="transmembrane region" description="Helical" evidence="5">
    <location>
        <begin position="134"/>
        <end position="155"/>
    </location>
</feature>
<dbReference type="InterPro" id="IPR036691">
    <property type="entry name" value="Endo/exonu/phosph_ase_sf"/>
</dbReference>
<evidence type="ECO:0000256" key="2">
    <source>
        <dbReference type="ARBA" id="ARBA00022771"/>
    </source>
</evidence>
<evidence type="ECO:0000256" key="4">
    <source>
        <dbReference type="SAM" id="MobiDB-lite"/>
    </source>
</evidence>
<feature type="compositionally biased region" description="Pro residues" evidence="4">
    <location>
        <begin position="363"/>
        <end position="374"/>
    </location>
</feature>
<keyword evidence="1" id="KW-0479">Metal-binding</keyword>
<feature type="region of interest" description="Disordered" evidence="4">
    <location>
        <begin position="914"/>
        <end position="943"/>
    </location>
</feature>
<dbReference type="PANTHER" id="PTHR46347:SF4">
    <property type="entry name" value="RING_FYVE_PHD ZINC FINGER SUPERFAMILY PROTEIN"/>
    <property type="match status" value="1"/>
</dbReference>
<dbReference type="InterPro" id="IPR013083">
    <property type="entry name" value="Znf_RING/FYVE/PHD"/>
</dbReference>
<dbReference type="Gene3D" id="3.60.10.10">
    <property type="entry name" value="Endonuclease/exonuclease/phosphatase"/>
    <property type="match status" value="2"/>
</dbReference>
<dbReference type="Pfam" id="PF12906">
    <property type="entry name" value="RINGv"/>
    <property type="match status" value="1"/>
</dbReference>
<feature type="transmembrane region" description="Helical" evidence="5">
    <location>
        <begin position="234"/>
        <end position="255"/>
    </location>
</feature>
<reference evidence="7" key="1">
    <citation type="journal article" date="2005" name="PLoS Biol.">
        <title>The genomes of Oryza sativa: a history of duplications.</title>
        <authorList>
            <person name="Yu J."/>
            <person name="Wang J."/>
            <person name="Lin W."/>
            <person name="Li S."/>
            <person name="Li H."/>
            <person name="Zhou J."/>
            <person name="Ni P."/>
            <person name="Dong W."/>
            <person name="Hu S."/>
            <person name="Zeng C."/>
            <person name="Zhang J."/>
            <person name="Zhang Y."/>
            <person name="Li R."/>
            <person name="Xu Z."/>
            <person name="Li S."/>
            <person name="Li X."/>
            <person name="Zheng H."/>
            <person name="Cong L."/>
            <person name="Lin L."/>
            <person name="Yin J."/>
            <person name="Geng J."/>
            <person name="Li G."/>
            <person name="Shi J."/>
            <person name="Liu J."/>
            <person name="Lv H."/>
            <person name="Li J."/>
            <person name="Wang J."/>
            <person name="Deng Y."/>
            <person name="Ran L."/>
            <person name="Shi X."/>
            <person name="Wang X."/>
            <person name="Wu Q."/>
            <person name="Li C."/>
            <person name="Ren X."/>
            <person name="Wang J."/>
            <person name="Wang X."/>
            <person name="Li D."/>
            <person name="Liu D."/>
            <person name="Zhang X."/>
            <person name="Ji Z."/>
            <person name="Zhao W."/>
            <person name="Sun Y."/>
            <person name="Zhang Z."/>
            <person name="Bao J."/>
            <person name="Han Y."/>
            <person name="Dong L."/>
            <person name="Ji J."/>
            <person name="Chen P."/>
            <person name="Wu S."/>
            <person name="Liu J."/>
            <person name="Xiao Y."/>
            <person name="Bu D."/>
            <person name="Tan J."/>
            <person name="Yang L."/>
            <person name="Ye C."/>
            <person name="Zhang J."/>
            <person name="Xu J."/>
            <person name="Zhou Y."/>
            <person name="Yu Y."/>
            <person name="Zhang B."/>
            <person name="Zhuang S."/>
            <person name="Wei H."/>
            <person name="Liu B."/>
            <person name="Lei M."/>
            <person name="Yu H."/>
            <person name="Li Y."/>
            <person name="Xu H."/>
            <person name="Wei S."/>
            <person name="He X."/>
            <person name="Fang L."/>
            <person name="Zhang Z."/>
            <person name="Zhang Y."/>
            <person name="Huang X."/>
            <person name="Su Z."/>
            <person name="Tong W."/>
            <person name="Li J."/>
            <person name="Tong Z."/>
            <person name="Li S."/>
            <person name="Ye J."/>
            <person name="Wang L."/>
            <person name="Fang L."/>
            <person name="Lei T."/>
            <person name="Chen C."/>
            <person name="Chen H."/>
            <person name="Xu Z."/>
            <person name="Li H."/>
            <person name="Huang H."/>
            <person name="Zhang F."/>
            <person name="Xu H."/>
            <person name="Li N."/>
            <person name="Zhao C."/>
            <person name="Li S."/>
            <person name="Dong L."/>
            <person name="Huang Y."/>
            <person name="Li L."/>
            <person name="Xi Y."/>
            <person name="Qi Q."/>
            <person name="Li W."/>
            <person name="Zhang B."/>
            <person name="Hu W."/>
            <person name="Zhang Y."/>
            <person name="Tian X."/>
            <person name="Jiao Y."/>
            <person name="Liang X."/>
            <person name="Jin J."/>
            <person name="Gao L."/>
            <person name="Zheng W."/>
            <person name="Hao B."/>
            <person name="Liu S."/>
            <person name="Wang W."/>
            <person name="Yuan L."/>
            <person name="Cao M."/>
            <person name="McDermott J."/>
            <person name="Samudrala R."/>
            <person name="Wang J."/>
            <person name="Wong G.K."/>
            <person name="Yang H."/>
        </authorList>
    </citation>
    <scope>NUCLEOTIDE SEQUENCE [LARGE SCALE GENOMIC DNA]</scope>
</reference>
<dbReference type="InterPro" id="IPR005135">
    <property type="entry name" value="Endo/exonuclease/phosphatase"/>
</dbReference>
<evidence type="ECO:0000259" key="6">
    <source>
        <dbReference type="PROSITE" id="PS51292"/>
    </source>
</evidence>
<evidence type="ECO:0000256" key="5">
    <source>
        <dbReference type="SAM" id="Phobius"/>
    </source>
</evidence>
<proteinExistence type="predicted"/>
<feature type="compositionally biased region" description="Polar residues" evidence="4">
    <location>
        <begin position="722"/>
        <end position="733"/>
    </location>
</feature>
<dbReference type="SUPFAM" id="SSF56219">
    <property type="entry name" value="DNase I-like"/>
    <property type="match status" value="1"/>
</dbReference>
<feature type="region of interest" description="Disordered" evidence="4">
    <location>
        <begin position="1"/>
        <end position="42"/>
    </location>
</feature>
<dbReference type="SUPFAM" id="SSF57850">
    <property type="entry name" value="RING/U-box"/>
    <property type="match status" value="1"/>
</dbReference>
<feature type="compositionally biased region" description="Polar residues" evidence="4">
    <location>
        <begin position="759"/>
        <end position="776"/>
    </location>
</feature>
<keyword evidence="5" id="KW-0812">Transmembrane</keyword>
<feature type="region of interest" description="Disordered" evidence="4">
    <location>
        <begin position="315"/>
        <end position="374"/>
    </location>
</feature>
<accession>B9EY09</accession>
<name>B9EY09_ORYSJ</name>
<dbReference type="GO" id="GO:0008270">
    <property type="term" value="F:zinc ion binding"/>
    <property type="evidence" value="ECO:0007669"/>
    <property type="project" value="UniProtKB-KW"/>
</dbReference>
<organism evidence="7">
    <name type="scientific">Oryza sativa subsp. japonica</name>
    <name type="common">Rice</name>
    <dbReference type="NCBI Taxonomy" id="39947"/>
    <lineage>
        <taxon>Eukaryota</taxon>
        <taxon>Viridiplantae</taxon>
        <taxon>Streptophyta</taxon>
        <taxon>Embryophyta</taxon>
        <taxon>Tracheophyta</taxon>
        <taxon>Spermatophyta</taxon>
        <taxon>Magnoliopsida</taxon>
        <taxon>Liliopsida</taxon>
        <taxon>Poales</taxon>
        <taxon>Poaceae</taxon>
        <taxon>BOP clade</taxon>
        <taxon>Oryzoideae</taxon>
        <taxon>Oryzeae</taxon>
        <taxon>Oryzinae</taxon>
        <taxon>Oryza</taxon>
        <taxon>Oryza sativa</taxon>
    </lineage>
</organism>
<evidence type="ECO:0000313" key="7">
    <source>
        <dbReference type="EMBL" id="EEE54972.1"/>
    </source>
</evidence>
<evidence type="ECO:0000256" key="1">
    <source>
        <dbReference type="ARBA" id="ARBA00022723"/>
    </source>
</evidence>
<feature type="compositionally biased region" description="Polar residues" evidence="4">
    <location>
        <begin position="800"/>
        <end position="817"/>
    </location>
</feature>
<keyword evidence="3" id="KW-0862">Zinc</keyword>
<evidence type="ECO:0000256" key="3">
    <source>
        <dbReference type="ARBA" id="ARBA00022833"/>
    </source>
</evidence>
<feature type="compositionally biased region" description="Polar residues" evidence="4">
    <location>
        <begin position="836"/>
        <end position="852"/>
    </location>
</feature>
<dbReference type="EMBL" id="CM000138">
    <property type="protein sequence ID" value="EEE54972.1"/>
    <property type="molecule type" value="Genomic_DNA"/>
</dbReference>
<feature type="transmembrane region" description="Helical" evidence="5">
    <location>
        <begin position="179"/>
        <end position="200"/>
    </location>
</feature>
<keyword evidence="5" id="KW-1133">Transmembrane helix</keyword>
<feature type="region of interest" description="Disordered" evidence="4">
    <location>
        <begin position="836"/>
        <end position="887"/>
    </location>
</feature>
<dbReference type="Pfam" id="PF03372">
    <property type="entry name" value="Exo_endo_phos"/>
    <property type="match status" value="1"/>
</dbReference>